<comment type="caution">
    <text evidence="6">The sequence shown here is derived from an EMBL/GenBank/DDBJ whole genome shotgun (WGS) entry which is preliminary data.</text>
</comment>
<dbReference type="InterPro" id="IPR010061">
    <property type="entry name" value="MeMal-semiAld_DH"/>
</dbReference>
<feature type="domain" description="Aldehyde dehydrogenase" evidence="5">
    <location>
        <begin position="43"/>
        <end position="508"/>
    </location>
</feature>
<sequence>MPAGLRVGGQAFDCNNERVFMSDSQIDRIRSAGTVPLFIDGEFVDSQTSDWIELTNPATQDVIAQVPVATDDEMTRAVASARAAFREWRDVPTIERVRYLFRYQALLKEHQQAIAAVLSEETGKTFADAMGDVWRGIEVVEHGCGMTTHMMGETTENVARNIDTHSYVHPIGVCAGITPFNFPAMIPLWMYPLAVACGNAFILKPSEQDPLTPTMLTELFAQAGFPKGLLQVLHGDKRQVDFLLDHPDVRAVSFVGSVPVAEHVYRRGTDNLKRVQAMAGAKNHMIVMPDADKAQVVSALVGSSCGAAGQRCMAISVAVLVGEATRDWVDDIEAALADIRPGAPGDDGAAYGPLINRKARDRVREIIRGAAVEGADVRLDGADCVVEGYPDGNWVGPTLFDNVTTGMRVYQEEIFGPALCVIHVDTLEEAIELVNANPYGNGTSIFTRSGAAARKYQHETEVGQVGINVPIPVPAPFFSFTGSKHSFFGDLHAYGKQAVRFYTETKTVLSRWPETDVPDGPNMTINMK</sequence>
<accession>A0A423PRQ0</accession>
<evidence type="ECO:0000313" key="6">
    <source>
        <dbReference type="EMBL" id="ROO28201.1"/>
    </source>
</evidence>
<evidence type="ECO:0000256" key="4">
    <source>
        <dbReference type="ARBA" id="ARBA00023027"/>
    </source>
</evidence>
<dbReference type="Pfam" id="PF00171">
    <property type="entry name" value="Aldedh"/>
    <property type="match status" value="1"/>
</dbReference>
<evidence type="ECO:0000256" key="1">
    <source>
        <dbReference type="ARBA" id="ARBA00009986"/>
    </source>
</evidence>
<name>A0A423PRQ0_9GAMM</name>
<dbReference type="GO" id="GO:0004491">
    <property type="term" value="F:methylmalonate-semialdehyde dehydrogenase (acylating, NAD) activity"/>
    <property type="evidence" value="ECO:0007669"/>
    <property type="project" value="UniProtKB-EC"/>
</dbReference>
<dbReference type="Gene3D" id="3.40.309.10">
    <property type="entry name" value="Aldehyde Dehydrogenase, Chain A, domain 2"/>
    <property type="match status" value="1"/>
</dbReference>
<keyword evidence="4" id="KW-0520">NAD</keyword>
<dbReference type="GO" id="GO:0006574">
    <property type="term" value="P:L-valine catabolic process"/>
    <property type="evidence" value="ECO:0007669"/>
    <property type="project" value="TreeGrafter"/>
</dbReference>
<dbReference type="GO" id="GO:0006210">
    <property type="term" value="P:thymine catabolic process"/>
    <property type="evidence" value="ECO:0007669"/>
    <property type="project" value="TreeGrafter"/>
</dbReference>
<comment type="similarity">
    <text evidence="1">Belongs to the aldehyde dehydrogenase family.</text>
</comment>
<dbReference type="NCBIfam" id="TIGR01722">
    <property type="entry name" value="MMSDH"/>
    <property type="match status" value="1"/>
</dbReference>
<dbReference type="PANTHER" id="PTHR43866:SF3">
    <property type="entry name" value="METHYLMALONATE-SEMIALDEHYDE DEHYDROGENASE [ACYLATING], MITOCHONDRIAL"/>
    <property type="match status" value="1"/>
</dbReference>
<evidence type="ECO:0000256" key="2">
    <source>
        <dbReference type="ARBA" id="ARBA00013048"/>
    </source>
</evidence>
<dbReference type="InterPro" id="IPR015590">
    <property type="entry name" value="Aldehyde_DH_dom"/>
</dbReference>
<dbReference type="InterPro" id="IPR016161">
    <property type="entry name" value="Ald_DH/histidinol_DH"/>
</dbReference>
<dbReference type="InterPro" id="IPR016162">
    <property type="entry name" value="Ald_DH_N"/>
</dbReference>
<dbReference type="InterPro" id="IPR016163">
    <property type="entry name" value="Ald_DH_C"/>
</dbReference>
<dbReference type="AlphaFoldDB" id="A0A423PRQ0"/>
<dbReference type="PANTHER" id="PTHR43866">
    <property type="entry name" value="MALONATE-SEMIALDEHYDE DEHYDROGENASE"/>
    <property type="match status" value="1"/>
</dbReference>
<evidence type="ECO:0000259" key="5">
    <source>
        <dbReference type="Pfam" id="PF00171"/>
    </source>
</evidence>
<dbReference type="SUPFAM" id="SSF53720">
    <property type="entry name" value="ALDH-like"/>
    <property type="match status" value="1"/>
</dbReference>
<keyword evidence="3" id="KW-0560">Oxidoreductase</keyword>
<dbReference type="Gene3D" id="3.40.605.10">
    <property type="entry name" value="Aldehyde Dehydrogenase, Chain A, domain 1"/>
    <property type="match status" value="1"/>
</dbReference>
<reference evidence="6 7" key="1">
    <citation type="submission" date="2013-10" db="EMBL/GenBank/DDBJ databases">
        <title>Salinisphaera halophila YIM 95161 Genome Sequencing.</title>
        <authorList>
            <person name="Lai Q."/>
            <person name="Li C."/>
            <person name="Shao Z."/>
        </authorList>
    </citation>
    <scope>NUCLEOTIDE SEQUENCE [LARGE SCALE GENOMIC DNA]</scope>
    <source>
        <strain evidence="6 7">YIM 95161</strain>
    </source>
</reference>
<dbReference type="FunFam" id="3.40.605.10:FF:000003">
    <property type="entry name" value="Methylmalonate-semialdehyde dehydrogenase [acylating]"/>
    <property type="match status" value="1"/>
</dbReference>
<proteinExistence type="inferred from homology"/>
<dbReference type="CDD" id="cd07085">
    <property type="entry name" value="ALDH_F6_MMSDH"/>
    <property type="match status" value="1"/>
</dbReference>
<organism evidence="6 7">
    <name type="scientific">Salinisphaera orenii YIM 95161</name>
    <dbReference type="NCBI Taxonomy" id="1051139"/>
    <lineage>
        <taxon>Bacteria</taxon>
        <taxon>Pseudomonadati</taxon>
        <taxon>Pseudomonadota</taxon>
        <taxon>Gammaproteobacteria</taxon>
        <taxon>Salinisphaerales</taxon>
        <taxon>Salinisphaeraceae</taxon>
        <taxon>Salinisphaera</taxon>
    </lineage>
</organism>
<dbReference type="EMBL" id="AYKF01000088">
    <property type="protein sequence ID" value="ROO28201.1"/>
    <property type="molecule type" value="Genomic_DNA"/>
</dbReference>
<gene>
    <name evidence="6" type="ORF">SAHL_10505</name>
</gene>
<dbReference type="EC" id="1.2.1.27" evidence="2"/>
<evidence type="ECO:0000256" key="3">
    <source>
        <dbReference type="ARBA" id="ARBA00023002"/>
    </source>
</evidence>
<evidence type="ECO:0000313" key="7">
    <source>
        <dbReference type="Proteomes" id="UP000285123"/>
    </source>
</evidence>
<dbReference type="FunFam" id="3.40.309.10:FF:000002">
    <property type="entry name" value="Methylmalonate-semialdehyde dehydrogenase (Acylating)"/>
    <property type="match status" value="1"/>
</dbReference>
<protein>
    <recommendedName>
        <fullName evidence="2">methylmalonate-semialdehyde dehydrogenase (CoA acylating)</fullName>
        <ecNumber evidence="2">1.2.1.27</ecNumber>
    </recommendedName>
</protein>
<dbReference type="Proteomes" id="UP000285123">
    <property type="component" value="Unassembled WGS sequence"/>
</dbReference>